<evidence type="ECO:0000256" key="8">
    <source>
        <dbReference type="ARBA" id="ARBA00022786"/>
    </source>
</evidence>
<feature type="domain" description="RING-type" evidence="11">
    <location>
        <begin position="880"/>
        <end position="934"/>
    </location>
</feature>
<evidence type="ECO:0000256" key="3">
    <source>
        <dbReference type="ARBA" id="ARBA00012251"/>
    </source>
</evidence>
<evidence type="ECO:0000313" key="14">
    <source>
        <dbReference type="Proteomes" id="UP000799444"/>
    </source>
</evidence>
<dbReference type="Gene3D" id="1.20.120.1750">
    <property type="match status" value="1"/>
</dbReference>
<dbReference type="Gene3D" id="3.30.40.10">
    <property type="entry name" value="Zinc/RING finger domain, C3HC4 (zinc finger)"/>
    <property type="match status" value="1"/>
</dbReference>
<gene>
    <name evidence="13" type="ORF">EJ04DRAFT_444934</name>
</gene>
<accession>A0A9P4UYX4</accession>
<keyword evidence="5" id="KW-0479">Metal-binding</keyword>
<dbReference type="GO" id="GO:0061630">
    <property type="term" value="F:ubiquitin protein ligase activity"/>
    <property type="evidence" value="ECO:0007669"/>
    <property type="project" value="UniProtKB-EC"/>
</dbReference>
<comment type="caution">
    <text evidence="13">The sequence shown here is derived from an EMBL/GenBank/DDBJ whole genome shotgun (WGS) entry which is preliminary data.</text>
</comment>
<keyword evidence="7 10" id="KW-0863">Zinc-finger</keyword>
<evidence type="ECO:0000256" key="10">
    <source>
        <dbReference type="PROSITE-ProRule" id="PRU00175"/>
    </source>
</evidence>
<organism evidence="13 14">
    <name type="scientific">Polyplosphaeria fusca</name>
    <dbReference type="NCBI Taxonomy" id="682080"/>
    <lineage>
        <taxon>Eukaryota</taxon>
        <taxon>Fungi</taxon>
        <taxon>Dikarya</taxon>
        <taxon>Ascomycota</taxon>
        <taxon>Pezizomycotina</taxon>
        <taxon>Dothideomycetes</taxon>
        <taxon>Pleosporomycetidae</taxon>
        <taxon>Pleosporales</taxon>
        <taxon>Tetraplosphaeriaceae</taxon>
        <taxon>Polyplosphaeria</taxon>
    </lineage>
</organism>
<dbReference type="InterPro" id="IPR013083">
    <property type="entry name" value="Znf_RING/FYVE/PHD"/>
</dbReference>
<keyword evidence="14" id="KW-1185">Reference proteome</keyword>
<sequence>MATTTATEVYDLLILVDATCSMSNYLEALKSSLPRVIAISKLTNSFARIGLLAYRDYTEAHRDVEGLLEWSGWYEHGQDSTSANTLMTMASNLEPIGGGDYPEATKTGLARACSLMREEATTIVLLYTDAPPHCWMVAEKDRGSNYHAEQKSLNDKNSYGGYGPHFADWVAASKYLHKGPRKAHVFCFLDQGLERSPLEAGYYLYLSMETRGACFYMTDARPSSIAHVTVEVLLAWMGAQKQGAGNTSLPAKLVRYRRGDDIKKIKSEKDPVANIYFWAHHLAHEHPAMPTMEENLAKVDVDSEVLKRYLPKKKTLVTDFSRQYASDERYRKIVVDELNAIIENDVTSMSLNSVFGSLWRTVCNDRENPARDDLISKFSLHVDKIADVDEKSRMKNWLEESYDYAADIRDLLTTVPEDQLFPCVYLDPTIEFRPANQRGVPDEDEDEQDRPITAFRRDELLEIGRSCDGRILRRLGKVLTRLTFVESAANLPSHISDTTNGEVPKIPIALASKEHGCKFWKILLHIVLPGTMLSARSAVLLAALAIRIGLKPLFEPASAAMLSWRDRWNNLEVPETWNSSCLGLLLDADAEYRKQSHVEQGVLLDSDRRLFSSLVAYKLAEANLLTTLTAQVGWTPSKTQMPVGPVVTCRGCNYPRSITIMAEKTRGKCGLCVVTNWTDAAHKTRAQNAHVTKDANETSRTTWIECSVRTCRAQYVCYNPEDMNVRPKCHYCRLQGAIPPEKRSVDPAPTLECAKCLNKIIWPQEWRYLAPSPFACTACINNMKTVVAEETNASQICKENGQAWLLRNNNNTLKEPFKGSVFKTISTVGPAAFLANVSILPTLDYELHLTLRGKLIRNQPALKADLESWIQRRTSEKASCSLCFSDFPHARLLPACRRRGCHQRICEACLNGWYGLNRPGSIINTAALFCPFCRRPPAARTLAAYGMGIHAVGNLKVAVEERGQWIHAWCRGCSKASRYMERSCAQGAPDSIHQFKCDHCNLSAVERAQFAEEEARRAVEVAARLGEAERIAAVQRLRQAKQRRRGLETPVKNCPGCKTPTQKTYGCDHMECNIRQCHTHWCWACGEKFDEREIYNHMRVTHGGLYTGGGGEDSDDEDW</sequence>
<comment type="catalytic activity">
    <reaction evidence="1">
        <text>[E2 ubiquitin-conjugating enzyme]-S-ubiquitinyl-L-cysteine + [acceptor protein]-L-lysine = [E2 ubiquitin-conjugating enzyme]-L-cysteine + [acceptor protein]-N(6)-ubiquitinyl-L-lysine.</text>
        <dbReference type="EC" id="2.3.2.31"/>
    </reaction>
</comment>
<evidence type="ECO:0000259" key="11">
    <source>
        <dbReference type="PROSITE" id="PS50089"/>
    </source>
</evidence>
<keyword evidence="4" id="KW-0808">Transferase</keyword>
<dbReference type="SUPFAM" id="SSF53300">
    <property type="entry name" value="vWA-like"/>
    <property type="match status" value="1"/>
</dbReference>
<dbReference type="GO" id="GO:0008270">
    <property type="term" value="F:zinc ion binding"/>
    <property type="evidence" value="ECO:0007669"/>
    <property type="project" value="UniProtKB-KW"/>
</dbReference>
<dbReference type="PROSITE" id="PS51873">
    <property type="entry name" value="TRIAD"/>
    <property type="match status" value="1"/>
</dbReference>
<evidence type="ECO:0000256" key="9">
    <source>
        <dbReference type="ARBA" id="ARBA00022833"/>
    </source>
</evidence>
<dbReference type="EC" id="2.3.2.31" evidence="3"/>
<keyword evidence="6" id="KW-0677">Repeat</keyword>
<evidence type="ECO:0000259" key="12">
    <source>
        <dbReference type="PROSITE" id="PS51873"/>
    </source>
</evidence>
<dbReference type="Gene3D" id="3.40.50.410">
    <property type="entry name" value="von Willebrand factor, type A domain"/>
    <property type="match status" value="1"/>
</dbReference>
<dbReference type="EMBL" id="ML996216">
    <property type="protein sequence ID" value="KAF2730516.1"/>
    <property type="molecule type" value="Genomic_DNA"/>
</dbReference>
<dbReference type="InterPro" id="IPR044066">
    <property type="entry name" value="TRIAD_supradom"/>
</dbReference>
<keyword evidence="8" id="KW-0833">Ubl conjugation pathway</keyword>
<comment type="pathway">
    <text evidence="2">Protein modification; protein ubiquitination.</text>
</comment>
<dbReference type="AlphaFoldDB" id="A0A9P4UYX4"/>
<protein>
    <recommendedName>
        <fullName evidence="3">RBR-type E3 ubiquitin transferase</fullName>
        <ecNumber evidence="3">2.3.2.31</ecNumber>
    </recommendedName>
</protein>
<evidence type="ECO:0000256" key="6">
    <source>
        <dbReference type="ARBA" id="ARBA00022737"/>
    </source>
</evidence>
<evidence type="ECO:0000256" key="1">
    <source>
        <dbReference type="ARBA" id="ARBA00001798"/>
    </source>
</evidence>
<evidence type="ECO:0000256" key="4">
    <source>
        <dbReference type="ARBA" id="ARBA00022679"/>
    </source>
</evidence>
<dbReference type="InterPro" id="IPR036465">
    <property type="entry name" value="vWFA_dom_sf"/>
</dbReference>
<dbReference type="Pfam" id="PF22605">
    <property type="entry name" value="IBR_2"/>
    <property type="match status" value="1"/>
</dbReference>
<keyword evidence="9" id="KW-0862">Zinc</keyword>
<evidence type="ECO:0000256" key="2">
    <source>
        <dbReference type="ARBA" id="ARBA00004906"/>
    </source>
</evidence>
<dbReference type="InterPro" id="IPR001841">
    <property type="entry name" value="Znf_RING"/>
</dbReference>
<dbReference type="InterPro" id="IPR052969">
    <property type="entry name" value="Thr-specific_kinase-like"/>
</dbReference>
<dbReference type="InterPro" id="IPR054694">
    <property type="entry name" value="Parkin-like_IBR"/>
</dbReference>
<dbReference type="Proteomes" id="UP000799444">
    <property type="component" value="Unassembled WGS sequence"/>
</dbReference>
<evidence type="ECO:0000256" key="7">
    <source>
        <dbReference type="ARBA" id="ARBA00022771"/>
    </source>
</evidence>
<proteinExistence type="predicted"/>
<feature type="domain" description="RING-type" evidence="12">
    <location>
        <begin position="876"/>
        <end position="1108"/>
    </location>
</feature>
<dbReference type="PANTHER" id="PTHR47763">
    <property type="entry name" value="ALPHA-PROTEIN KINASE VWKA"/>
    <property type="match status" value="1"/>
</dbReference>
<name>A0A9P4UYX4_9PLEO</name>
<dbReference type="SUPFAM" id="SSF57850">
    <property type="entry name" value="RING/U-box"/>
    <property type="match status" value="2"/>
</dbReference>
<dbReference type="OrthoDB" id="10009520at2759"/>
<evidence type="ECO:0000256" key="5">
    <source>
        <dbReference type="ARBA" id="ARBA00022723"/>
    </source>
</evidence>
<dbReference type="PROSITE" id="PS50089">
    <property type="entry name" value="ZF_RING_2"/>
    <property type="match status" value="1"/>
</dbReference>
<reference evidence="13" key="1">
    <citation type="journal article" date="2020" name="Stud. Mycol.">
        <title>101 Dothideomycetes genomes: a test case for predicting lifestyles and emergence of pathogens.</title>
        <authorList>
            <person name="Haridas S."/>
            <person name="Albert R."/>
            <person name="Binder M."/>
            <person name="Bloem J."/>
            <person name="Labutti K."/>
            <person name="Salamov A."/>
            <person name="Andreopoulos B."/>
            <person name="Baker S."/>
            <person name="Barry K."/>
            <person name="Bills G."/>
            <person name="Bluhm B."/>
            <person name="Cannon C."/>
            <person name="Castanera R."/>
            <person name="Culley D."/>
            <person name="Daum C."/>
            <person name="Ezra D."/>
            <person name="Gonzalez J."/>
            <person name="Henrissat B."/>
            <person name="Kuo A."/>
            <person name="Liang C."/>
            <person name="Lipzen A."/>
            <person name="Lutzoni F."/>
            <person name="Magnuson J."/>
            <person name="Mondo S."/>
            <person name="Nolan M."/>
            <person name="Ohm R."/>
            <person name="Pangilinan J."/>
            <person name="Park H.-J."/>
            <person name="Ramirez L."/>
            <person name="Alfaro M."/>
            <person name="Sun H."/>
            <person name="Tritt A."/>
            <person name="Yoshinaga Y."/>
            <person name="Zwiers L.-H."/>
            <person name="Turgeon B."/>
            <person name="Goodwin S."/>
            <person name="Spatafora J."/>
            <person name="Crous P."/>
            <person name="Grigoriev I."/>
        </authorList>
    </citation>
    <scope>NUCLEOTIDE SEQUENCE</scope>
    <source>
        <strain evidence="13">CBS 125425</strain>
    </source>
</reference>
<evidence type="ECO:0000313" key="13">
    <source>
        <dbReference type="EMBL" id="KAF2730516.1"/>
    </source>
</evidence>